<dbReference type="PANTHER" id="PTHR46425:SF1">
    <property type="entry name" value="TRANSCRIPTION TERMINATION FACTOR RHO"/>
    <property type="match status" value="1"/>
</dbReference>
<dbReference type="EMBL" id="CP002271">
    <property type="protein sequence ID" value="ADO70938.1"/>
    <property type="molecule type" value="Genomic_DNA"/>
</dbReference>
<comment type="subunit">
    <text evidence="9">Homohexamer. The homohexamer assembles into an open ring structure.</text>
</comment>
<accession>E3FVB2</accession>
<dbReference type="Gene3D" id="3.40.50.300">
    <property type="entry name" value="P-loop containing nucleotide triphosphate hydrolases"/>
    <property type="match status" value="1"/>
</dbReference>
<feature type="compositionally biased region" description="Polar residues" evidence="11">
    <location>
        <begin position="62"/>
        <end position="72"/>
    </location>
</feature>
<name>E3FVB2_STIAD</name>
<reference evidence="13 14" key="1">
    <citation type="journal article" date="2011" name="Mol. Biol. Evol.">
        <title>Comparative genomic analysis of fruiting body formation in Myxococcales.</title>
        <authorList>
            <person name="Huntley S."/>
            <person name="Hamann N."/>
            <person name="Wegener-Feldbrugge S."/>
            <person name="Treuner-Lange A."/>
            <person name="Kube M."/>
            <person name="Reinhardt R."/>
            <person name="Klages S."/>
            <person name="Muller R."/>
            <person name="Ronning C.M."/>
            <person name="Nierman W.C."/>
            <person name="Sogaard-Andersen L."/>
        </authorList>
    </citation>
    <scope>NUCLEOTIDE SEQUENCE [LARGE SCALE GENOMIC DNA]</scope>
    <source>
        <strain evidence="13 14">DW4/3-1</strain>
    </source>
</reference>
<feature type="region of interest" description="Disordered" evidence="11">
    <location>
        <begin position="1"/>
        <end position="222"/>
    </location>
</feature>
<evidence type="ECO:0000256" key="4">
    <source>
        <dbReference type="ARBA" id="ARBA00022806"/>
    </source>
</evidence>
<dbReference type="SMART" id="SM00382">
    <property type="entry name" value="AAA"/>
    <property type="match status" value="1"/>
</dbReference>
<evidence type="ECO:0000256" key="10">
    <source>
        <dbReference type="PROSITE-ProRule" id="PRU01203"/>
    </source>
</evidence>
<evidence type="ECO:0000256" key="7">
    <source>
        <dbReference type="ARBA" id="ARBA00023015"/>
    </source>
</evidence>
<dbReference type="InterPro" id="IPR000194">
    <property type="entry name" value="ATPase_F1/V1/A1_a/bsu_nucl-bd"/>
</dbReference>
<comment type="similarity">
    <text evidence="9 10">Belongs to the Rho family.</text>
</comment>
<keyword evidence="3 9" id="KW-0378">Hydrolase</keyword>
<dbReference type="CDD" id="cd01128">
    <property type="entry name" value="rho_factor_C"/>
    <property type="match status" value="1"/>
</dbReference>
<dbReference type="SUPFAM" id="SSF81995">
    <property type="entry name" value="beta-sandwich domain of Sec23/24"/>
    <property type="match status" value="1"/>
</dbReference>
<feature type="compositionally biased region" description="Polar residues" evidence="11">
    <location>
        <begin position="36"/>
        <end position="50"/>
    </location>
</feature>
<dbReference type="KEGG" id="sur:STAUR_3146"/>
<keyword evidence="1 9" id="KW-0806">Transcription termination</keyword>
<dbReference type="AlphaFoldDB" id="E3FVB2"/>
<dbReference type="InterPro" id="IPR011113">
    <property type="entry name" value="Rho_RNA-bd"/>
</dbReference>
<dbReference type="GO" id="GO:0016787">
    <property type="term" value="F:hydrolase activity"/>
    <property type="evidence" value="ECO:0007669"/>
    <property type="project" value="UniProtKB-KW"/>
</dbReference>
<evidence type="ECO:0000256" key="11">
    <source>
        <dbReference type="SAM" id="MobiDB-lite"/>
    </source>
</evidence>
<keyword evidence="7 9" id="KW-0805">Transcription regulation</keyword>
<protein>
    <recommendedName>
        <fullName evidence="9">Transcription termination factor Rho</fullName>
        <ecNumber evidence="9">3.6.4.-</ecNumber>
    </recommendedName>
    <alternativeName>
        <fullName evidence="9">ATP-dependent helicase Rho</fullName>
    </alternativeName>
</protein>
<feature type="domain" description="Rho RNA-BD" evidence="12">
    <location>
        <begin position="225"/>
        <end position="298"/>
    </location>
</feature>
<evidence type="ECO:0000313" key="14">
    <source>
        <dbReference type="Proteomes" id="UP000001351"/>
    </source>
</evidence>
<dbReference type="Pfam" id="PF00006">
    <property type="entry name" value="ATP-synt_ab"/>
    <property type="match status" value="1"/>
</dbReference>
<evidence type="ECO:0000256" key="2">
    <source>
        <dbReference type="ARBA" id="ARBA00022741"/>
    </source>
</evidence>
<feature type="binding site" evidence="9">
    <location>
        <position position="384"/>
    </location>
    <ligand>
        <name>ATP</name>
        <dbReference type="ChEBI" id="CHEBI:30616"/>
    </ligand>
</feature>
<feature type="compositionally biased region" description="Low complexity" evidence="11">
    <location>
        <begin position="170"/>
        <end position="200"/>
    </location>
</feature>
<dbReference type="GO" id="GO:0005524">
    <property type="term" value="F:ATP binding"/>
    <property type="evidence" value="ECO:0007669"/>
    <property type="project" value="UniProtKB-UniRule"/>
</dbReference>
<dbReference type="InterPro" id="IPR012340">
    <property type="entry name" value="NA-bd_OB-fold"/>
</dbReference>
<proteinExistence type="inferred from homology"/>
<evidence type="ECO:0000256" key="1">
    <source>
        <dbReference type="ARBA" id="ARBA00022472"/>
    </source>
</evidence>
<keyword evidence="6 9" id="KW-0694">RNA-binding</keyword>
<evidence type="ECO:0000313" key="13">
    <source>
        <dbReference type="EMBL" id="ADO70938.1"/>
    </source>
</evidence>
<dbReference type="SUPFAM" id="SSF52540">
    <property type="entry name" value="P-loop containing nucleoside triphosphate hydrolases"/>
    <property type="match status" value="1"/>
</dbReference>
<keyword evidence="4 9" id="KW-0347">Helicase</keyword>
<organism evidence="13 14">
    <name type="scientific">Stigmatella aurantiaca (strain DW4/3-1)</name>
    <dbReference type="NCBI Taxonomy" id="378806"/>
    <lineage>
        <taxon>Bacteria</taxon>
        <taxon>Pseudomonadati</taxon>
        <taxon>Myxococcota</taxon>
        <taxon>Myxococcia</taxon>
        <taxon>Myxococcales</taxon>
        <taxon>Cystobacterineae</taxon>
        <taxon>Archangiaceae</taxon>
        <taxon>Stigmatella</taxon>
    </lineage>
</organism>
<dbReference type="InterPro" id="IPR027417">
    <property type="entry name" value="P-loop_NTPase"/>
</dbReference>
<evidence type="ECO:0000256" key="8">
    <source>
        <dbReference type="ARBA" id="ARBA00023163"/>
    </source>
</evidence>
<keyword evidence="14" id="KW-1185">Reference proteome</keyword>
<dbReference type="HOGENOM" id="CLU_016377_4_0_7"/>
<evidence type="ECO:0000256" key="3">
    <source>
        <dbReference type="ARBA" id="ARBA00022801"/>
    </source>
</evidence>
<dbReference type="eggNOG" id="COG1158">
    <property type="taxonomic scope" value="Bacteria"/>
</dbReference>
<comment type="caution">
    <text evidence="9">Lacks conserved residue(s) required for the propagation of feature annotation.</text>
</comment>
<dbReference type="HAMAP" id="MF_01884">
    <property type="entry name" value="Rho"/>
    <property type="match status" value="1"/>
</dbReference>
<feature type="compositionally biased region" description="Gly residues" evidence="11">
    <location>
        <begin position="119"/>
        <end position="129"/>
    </location>
</feature>
<dbReference type="InterPro" id="IPR003593">
    <property type="entry name" value="AAA+_ATPase"/>
</dbReference>
<evidence type="ECO:0000256" key="6">
    <source>
        <dbReference type="ARBA" id="ARBA00022884"/>
    </source>
</evidence>
<dbReference type="GO" id="GO:0003723">
    <property type="term" value="F:RNA binding"/>
    <property type="evidence" value="ECO:0007669"/>
    <property type="project" value="UniProtKB-UniRule"/>
</dbReference>
<dbReference type="NCBIfam" id="NF006886">
    <property type="entry name" value="PRK09376.1"/>
    <property type="match status" value="1"/>
</dbReference>
<sequence length="588" mass="64494">MWAPPSGWPSGRWRVPGPAVLAGERLRTGAGAPSTAPRQASCPTCMSNRASPALRPCRADSLRNSMSETPDSNDPRNPLRPTEAARPEPSAPDDEGGDDGEGDEGPDEGDASAASAGQAGPGGPPGQAGGRRRRRRRRRRGAQVLFTPEGQAYRMQPGPDGQMVQVFLTPQELQQHQQRLAQQQQQQPPAPQHGQHGQHPPHAPHSPRAPHHGGPQGHAAPQQHLAPVEGVLDTEAKGPNAFLRQLKKNLLPSPDDAELPKNLVQKLRLRQGQYVTAFAQMRGTKGLIQRVDTVDGRPLDGAPRLPHFADLTSVDPIERIKLENGHREMVTRVMDLIAPIGKGQRALIVAPPKTGKTIMLQRIAQAVLSNHPEIHVMVLLIDERPEEVTDMRRSIKAEVLASSSDRPTGDHLKVAELALERARRLVESGKDVLVLLDSITRLARAYNKEVDSSGRTLTGGVDSRALERPKRIFGAARATEEAGTLTIIGTALIDTGSRMDEVIFEEFKGTGNSEVTLDRLLAEKRVFPAINIAQSGTRKEEKLFTLKEYEKIRKLRQMLFAVKPVEAMEALIKRLSRYTYNDEFFDEL</sequence>
<feature type="binding site" evidence="9">
    <location>
        <begin position="341"/>
        <end position="346"/>
    </location>
    <ligand>
        <name>ATP</name>
        <dbReference type="ChEBI" id="CHEBI:30616"/>
    </ligand>
</feature>
<gene>
    <name evidence="9 13" type="primary">rho</name>
    <name evidence="13" type="ordered locus">STAUR_3146</name>
</gene>
<keyword evidence="8 9" id="KW-0804">Transcription</keyword>
<evidence type="ECO:0000256" key="5">
    <source>
        <dbReference type="ARBA" id="ARBA00022840"/>
    </source>
</evidence>
<dbReference type="STRING" id="378806.STAUR_3146"/>
<dbReference type="PANTHER" id="PTHR46425">
    <property type="entry name" value="TRANSCRIPTION TERMINATION FACTOR RHO"/>
    <property type="match status" value="1"/>
</dbReference>
<dbReference type="GO" id="GO:0006353">
    <property type="term" value="P:DNA-templated transcription termination"/>
    <property type="evidence" value="ECO:0007669"/>
    <property type="project" value="UniProtKB-UniRule"/>
</dbReference>
<evidence type="ECO:0000256" key="9">
    <source>
        <dbReference type="HAMAP-Rule" id="MF_01884"/>
    </source>
</evidence>
<dbReference type="GO" id="GO:0004386">
    <property type="term" value="F:helicase activity"/>
    <property type="evidence" value="ECO:0007669"/>
    <property type="project" value="UniProtKB-UniRule"/>
</dbReference>
<evidence type="ECO:0000259" key="12">
    <source>
        <dbReference type="PROSITE" id="PS51856"/>
    </source>
</evidence>
<dbReference type="GO" id="GO:0008186">
    <property type="term" value="F:ATP-dependent activity, acting on RNA"/>
    <property type="evidence" value="ECO:0007669"/>
    <property type="project" value="InterPro"/>
</dbReference>
<comment type="function">
    <text evidence="9">Facilitates transcription termination by a mechanism that involves Rho binding to the nascent RNA, activation of Rho's RNA-dependent ATPase activity, and release of the mRNA from the DNA template.</text>
</comment>
<dbReference type="Proteomes" id="UP000001351">
    <property type="component" value="Chromosome"/>
</dbReference>
<keyword evidence="5 9" id="KW-0067">ATP-binding</keyword>
<feature type="compositionally biased region" description="Acidic residues" evidence="11">
    <location>
        <begin position="91"/>
        <end position="110"/>
    </location>
</feature>
<dbReference type="Gene3D" id="2.40.50.140">
    <property type="entry name" value="Nucleic acid-binding proteins"/>
    <property type="match status" value="1"/>
</dbReference>
<dbReference type="InterPro" id="IPR004665">
    <property type="entry name" value="Term_rho"/>
</dbReference>
<dbReference type="PROSITE" id="PS51856">
    <property type="entry name" value="RHO_RNA_BD"/>
    <property type="match status" value="1"/>
</dbReference>
<feature type="compositionally biased region" description="Basic residues" evidence="11">
    <location>
        <begin position="130"/>
        <end position="141"/>
    </location>
</feature>
<keyword evidence="2 9" id="KW-0547">Nucleotide-binding</keyword>
<dbReference type="EC" id="3.6.4.-" evidence="9"/>
<dbReference type="InterPro" id="IPR041703">
    <property type="entry name" value="Rho_factor_ATP-bd"/>
</dbReference>
<feature type="binding site" evidence="9">
    <location>
        <begin position="353"/>
        <end position="358"/>
    </location>
    <ligand>
        <name>ATP</name>
        <dbReference type="ChEBI" id="CHEBI:30616"/>
    </ligand>
</feature>